<dbReference type="Proteomes" id="UP000001542">
    <property type="component" value="Unassembled WGS sequence"/>
</dbReference>
<keyword evidence="2" id="KW-1185">Reference proteome</keyword>
<dbReference type="KEGG" id="tva:4754322"/>
<dbReference type="AlphaFoldDB" id="A2FEZ5"/>
<dbReference type="InterPro" id="IPR037191">
    <property type="entry name" value="VPS9_dom_sf"/>
</dbReference>
<evidence type="ECO:0000313" key="2">
    <source>
        <dbReference type="Proteomes" id="UP000001542"/>
    </source>
</evidence>
<organism evidence="1 2">
    <name type="scientific">Trichomonas vaginalis (strain ATCC PRA-98 / G3)</name>
    <dbReference type="NCBI Taxonomy" id="412133"/>
    <lineage>
        <taxon>Eukaryota</taxon>
        <taxon>Metamonada</taxon>
        <taxon>Parabasalia</taxon>
        <taxon>Trichomonadida</taxon>
        <taxon>Trichomonadidae</taxon>
        <taxon>Trichomonas</taxon>
    </lineage>
</organism>
<proteinExistence type="predicted"/>
<reference evidence="1" key="1">
    <citation type="submission" date="2006-10" db="EMBL/GenBank/DDBJ databases">
        <authorList>
            <person name="Amadeo P."/>
            <person name="Zhao Q."/>
            <person name="Wortman J."/>
            <person name="Fraser-Liggett C."/>
            <person name="Carlton J."/>
        </authorList>
    </citation>
    <scope>NUCLEOTIDE SEQUENCE</scope>
    <source>
        <strain evidence="1">G3</strain>
    </source>
</reference>
<gene>
    <name evidence="1" type="ORF">TVAG_256890</name>
</gene>
<dbReference type="SUPFAM" id="SSF109993">
    <property type="entry name" value="VPS9 domain"/>
    <property type="match status" value="1"/>
</dbReference>
<dbReference type="InParanoid" id="A2FEZ5"/>
<name>A2FEZ5_TRIV3</name>
<accession>A2FEZ5</accession>
<evidence type="ECO:0000313" key="1">
    <source>
        <dbReference type="EMBL" id="EAX96549.1"/>
    </source>
</evidence>
<dbReference type="RefSeq" id="XP_001309479.1">
    <property type="nucleotide sequence ID" value="XM_001309478.1"/>
</dbReference>
<protein>
    <recommendedName>
        <fullName evidence="3">VPS9 domain-containing protein</fullName>
    </recommendedName>
</protein>
<dbReference type="EMBL" id="DS113754">
    <property type="protein sequence ID" value="EAX96549.1"/>
    <property type="molecule type" value="Genomic_DNA"/>
</dbReference>
<dbReference type="VEuPathDB" id="TrichDB:TVAG_256890"/>
<dbReference type="VEuPathDB" id="TrichDB:TVAGG3_0046760"/>
<sequence length="690" mass="80451">MSTSPDSLLTLKQLLHREQAFFDIEWQKIKSFQKDSYDSIKKLIFLTRKVYSLHLSIVEQMKTGAVIPVPDLITLSKNFPSGFTATQQRAYQNAIATVKDPKQIQNTVDGISKFLTEHPESENYIVFSFIPALFSCFWSDYEIESYIEFFKTFDPKFYPILTKSILVHQSFYVFLDSVRIDAEIILQEQRPLRDLIGLFSNRSFLFPISLRQILNDVKDAKEFFVKSILEPVLLNPSLYGLLPCIETKTFEYMVPQIEECSEIIDSLITDIATAKNYVRTQPNEEKLKTVLMKNEKLIYLLKDDCRIITSILNRDIEIPTTDDVFQIPYQREKNFENDENDEKSDTEEQNDPFESLIRSLIISLDVSKPRGSFLETLEYAVALRTGPTRLQCELQLDELRQMMEMNKASNDVNYYINLLKEKYDQRMAHRQQTLSGKINTDSFKILFTQSQQCIEYLNQKKDNLILLEWDKTEHLFDQLNIPELNQKPAAFLESFEFLINSFKTFVDKNKIVITQERFLPLLYTRLTKCISLQTFNEFHPNYVEMDKKISDMITNHKDELISMNSQKWLERFQNDPTLLGLAQDCLRRASEETTSVSIMVWIDKALNSLQFLLSFYGFKEIGADVLVPASIFLFILVNPSKTSSMAAYLEHTILCDEMGLIPITPSMQYYATLVNSVAKWFREKVEELKL</sequence>
<reference evidence="1" key="2">
    <citation type="journal article" date="2007" name="Science">
        <title>Draft genome sequence of the sexually transmitted pathogen Trichomonas vaginalis.</title>
        <authorList>
            <person name="Carlton J.M."/>
            <person name="Hirt R.P."/>
            <person name="Silva J.C."/>
            <person name="Delcher A.L."/>
            <person name="Schatz M."/>
            <person name="Zhao Q."/>
            <person name="Wortman J.R."/>
            <person name="Bidwell S.L."/>
            <person name="Alsmark U.C.M."/>
            <person name="Besteiro S."/>
            <person name="Sicheritz-Ponten T."/>
            <person name="Noel C.J."/>
            <person name="Dacks J.B."/>
            <person name="Foster P.G."/>
            <person name="Simillion C."/>
            <person name="Van de Peer Y."/>
            <person name="Miranda-Saavedra D."/>
            <person name="Barton G.J."/>
            <person name="Westrop G.D."/>
            <person name="Mueller S."/>
            <person name="Dessi D."/>
            <person name="Fiori P.L."/>
            <person name="Ren Q."/>
            <person name="Paulsen I."/>
            <person name="Zhang H."/>
            <person name="Bastida-Corcuera F.D."/>
            <person name="Simoes-Barbosa A."/>
            <person name="Brown M.T."/>
            <person name="Hayes R.D."/>
            <person name="Mukherjee M."/>
            <person name="Okumura C.Y."/>
            <person name="Schneider R."/>
            <person name="Smith A.J."/>
            <person name="Vanacova S."/>
            <person name="Villalvazo M."/>
            <person name="Haas B.J."/>
            <person name="Pertea M."/>
            <person name="Feldblyum T.V."/>
            <person name="Utterback T.R."/>
            <person name="Shu C.L."/>
            <person name="Osoegawa K."/>
            <person name="de Jong P.J."/>
            <person name="Hrdy I."/>
            <person name="Horvathova L."/>
            <person name="Zubacova Z."/>
            <person name="Dolezal P."/>
            <person name="Malik S.B."/>
            <person name="Logsdon J.M. Jr."/>
            <person name="Henze K."/>
            <person name="Gupta A."/>
            <person name="Wang C.C."/>
            <person name="Dunne R.L."/>
            <person name="Upcroft J.A."/>
            <person name="Upcroft P."/>
            <person name="White O."/>
            <person name="Salzberg S.L."/>
            <person name="Tang P."/>
            <person name="Chiu C.-H."/>
            <person name="Lee Y.-S."/>
            <person name="Embley T.M."/>
            <person name="Coombs G.H."/>
            <person name="Mottram J.C."/>
            <person name="Tachezy J."/>
            <person name="Fraser-Liggett C.M."/>
            <person name="Johnson P.J."/>
        </authorList>
    </citation>
    <scope>NUCLEOTIDE SEQUENCE [LARGE SCALE GENOMIC DNA]</scope>
    <source>
        <strain evidence="1">G3</strain>
    </source>
</reference>
<evidence type="ECO:0008006" key="3">
    <source>
        <dbReference type="Google" id="ProtNLM"/>
    </source>
</evidence>